<feature type="domain" description="CEP63/Deup1 N-terminal" evidence="7">
    <location>
        <begin position="17"/>
        <end position="73"/>
    </location>
</feature>
<keyword evidence="10" id="KW-1185">Reference proteome</keyword>
<dbReference type="AlphaFoldDB" id="A0ABD0XPT1"/>
<feature type="compositionally biased region" description="Basic and acidic residues" evidence="6">
    <location>
        <begin position="559"/>
        <end position="569"/>
    </location>
</feature>
<evidence type="ECO:0000259" key="7">
    <source>
        <dbReference type="Pfam" id="PF17045"/>
    </source>
</evidence>
<dbReference type="InterPro" id="IPR057656">
    <property type="entry name" value="CEP63/Deup1_CC"/>
</dbReference>
<dbReference type="PANTHER" id="PTHR18875">
    <property type="entry name" value="SARCOMA ANTIGEN NY-SAR-24/CYTOSKELETAL PROTEIN SOJO"/>
    <property type="match status" value="1"/>
</dbReference>
<comment type="similarity">
    <text evidence="2">Belongs to the CEP63 family.</text>
</comment>
<dbReference type="Pfam" id="PF17045">
    <property type="entry name" value="CEP63"/>
    <property type="match status" value="2"/>
</dbReference>
<keyword evidence="4 5" id="KW-0175">Coiled coil</keyword>
<feature type="compositionally biased region" description="Low complexity" evidence="6">
    <location>
        <begin position="639"/>
        <end position="648"/>
    </location>
</feature>
<evidence type="ECO:0000256" key="4">
    <source>
        <dbReference type="ARBA" id="ARBA00023054"/>
    </source>
</evidence>
<dbReference type="Proteomes" id="UP001557470">
    <property type="component" value="Unassembled WGS sequence"/>
</dbReference>
<gene>
    <name evidence="9" type="ORF">UPYG_G00040110</name>
</gene>
<dbReference type="InterPro" id="IPR031470">
    <property type="entry name" value="CEP63/Deup1_N"/>
</dbReference>
<feature type="coiled-coil region" evidence="5">
    <location>
        <begin position="297"/>
        <end position="324"/>
    </location>
</feature>
<organism evidence="9 10">
    <name type="scientific">Umbra pygmaea</name>
    <name type="common">Eastern mudminnow</name>
    <dbReference type="NCBI Taxonomy" id="75934"/>
    <lineage>
        <taxon>Eukaryota</taxon>
        <taxon>Metazoa</taxon>
        <taxon>Chordata</taxon>
        <taxon>Craniata</taxon>
        <taxon>Vertebrata</taxon>
        <taxon>Euteleostomi</taxon>
        <taxon>Actinopterygii</taxon>
        <taxon>Neopterygii</taxon>
        <taxon>Teleostei</taxon>
        <taxon>Protacanthopterygii</taxon>
        <taxon>Esociformes</taxon>
        <taxon>Umbridae</taxon>
        <taxon>Umbra</taxon>
    </lineage>
</organism>
<sequence>MDAFLGSLQAHDVSSVLTSCEPELQELMRQIDIMVNQKRMEWEACIRDLEVRLHSGEEDLLSARNIIDQRNTEWQRENNVSVLTPDVLNPCLQLMLLKMNGVRAAVICLLGLQLSGYRGTWLEERELMQVGVLRKQLQEVQTGKQQLITKYEEQLQHVKDELSKLKRSYQKLQNKHLKEARHEAQSREEDRMEVTLLNDKIEEFRQRSAQWEQQRLQYQKQVTSLEAQRKALAEQFTNMKGAAWLQDPEGERAARGEVQQLRVQLERSQDRLHSQELGQRGRTGREQQILTEGKVGNQELRNDLSKLTKALQAKEEVIRSLEECLVAQGCEEAGLRPLRHNLEKTTAKLRCTQACEIHLKGEVTRLRDILETESHYRGDLTRSTEQQRQLEEERSRSVAEVKRLRDELARVELTRCGEAEGMRKEVSQLTNELHQRDITIATLRGSASSVERQLRDEVERAERRASELKVTQVQLETLKIENQHLNDLLERVQSSSPKNGDGSLASLRESYVSSLSSLEQENRALRQELAEVRARLEASTQTWQDKLDRARLHPPRSTLDSRGKEEVQSHREEMAAMETRMQENASRYQQEIQHLLQQLEGMSHSSSRPHREQRNGLSHSLHSSSPLRKHGHTLDHGISSPSSSSSSSCKDLRLARGIASVPGAESVVGCSSSKEAVDLLVNQLPMESPGGSLASRFLAEEDLRSQELLHQLDAHIQGMRQDSSTTVSKYLGHSDGPAPKPNPEPLTLSPSP</sequence>
<evidence type="ECO:0008006" key="11">
    <source>
        <dbReference type="Google" id="ProtNLM"/>
    </source>
</evidence>
<feature type="domain" description="CEP63/Deup1 N-terminal" evidence="7">
    <location>
        <begin position="121"/>
        <end position="323"/>
    </location>
</feature>
<dbReference type="EMBL" id="JAGEUA010000001">
    <property type="protein sequence ID" value="KAL1023379.1"/>
    <property type="molecule type" value="Genomic_DNA"/>
</dbReference>
<feature type="domain" description="CEP63/Deup1 CEP152 binding coiled coil" evidence="8">
    <location>
        <begin position="695"/>
        <end position="730"/>
    </location>
</feature>
<feature type="region of interest" description="Disordered" evidence="6">
    <location>
        <begin position="601"/>
        <end position="649"/>
    </location>
</feature>
<comment type="subcellular location">
    <subcellularLocation>
        <location evidence="1">Cytoplasm</location>
    </subcellularLocation>
</comment>
<dbReference type="Pfam" id="PF25771">
    <property type="entry name" value="CC_CEP152-bind"/>
    <property type="match status" value="1"/>
</dbReference>
<dbReference type="PANTHER" id="PTHR18875:SF3">
    <property type="entry name" value="CENTROSOMAL PROTEIN OF 63 KDA"/>
    <property type="match status" value="1"/>
</dbReference>
<keyword evidence="3" id="KW-0963">Cytoplasm</keyword>
<proteinExistence type="inferred from homology"/>
<dbReference type="GO" id="GO:0005737">
    <property type="term" value="C:cytoplasm"/>
    <property type="evidence" value="ECO:0007669"/>
    <property type="project" value="UniProtKB-SubCell"/>
</dbReference>
<feature type="region of interest" description="Disordered" evidence="6">
    <location>
        <begin position="269"/>
        <end position="290"/>
    </location>
</feature>
<evidence type="ECO:0000256" key="6">
    <source>
        <dbReference type="SAM" id="MobiDB-lite"/>
    </source>
</evidence>
<evidence type="ECO:0000313" key="10">
    <source>
        <dbReference type="Proteomes" id="UP001557470"/>
    </source>
</evidence>
<evidence type="ECO:0000259" key="8">
    <source>
        <dbReference type="Pfam" id="PF25771"/>
    </source>
</evidence>
<evidence type="ECO:0000256" key="3">
    <source>
        <dbReference type="ARBA" id="ARBA00022490"/>
    </source>
</evidence>
<name>A0ABD0XPT1_UMBPY</name>
<comment type="caution">
    <text evidence="9">The sequence shown here is derived from an EMBL/GenBank/DDBJ whole genome shotgun (WGS) entry which is preliminary data.</text>
</comment>
<accession>A0ABD0XPT1</accession>
<feature type="coiled-coil region" evidence="5">
    <location>
        <begin position="451"/>
        <end position="542"/>
    </location>
</feature>
<evidence type="ECO:0000256" key="2">
    <source>
        <dbReference type="ARBA" id="ARBA00007181"/>
    </source>
</evidence>
<protein>
    <recommendedName>
        <fullName evidence="11">Centrosomal protein of 63 kDa</fullName>
    </recommendedName>
</protein>
<evidence type="ECO:0000256" key="5">
    <source>
        <dbReference type="SAM" id="Coils"/>
    </source>
</evidence>
<evidence type="ECO:0000256" key="1">
    <source>
        <dbReference type="ARBA" id="ARBA00004496"/>
    </source>
</evidence>
<evidence type="ECO:0000313" key="9">
    <source>
        <dbReference type="EMBL" id="KAL1023379.1"/>
    </source>
</evidence>
<feature type="region of interest" description="Disordered" evidence="6">
    <location>
        <begin position="718"/>
        <end position="752"/>
    </location>
</feature>
<feature type="region of interest" description="Disordered" evidence="6">
    <location>
        <begin position="545"/>
        <end position="569"/>
    </location>
</feature>
<reference evidence="9 10" key="1">
    <citation type="submission" date="2024-06" db="EMBL/GenBank/DDBJ databases">
        <authorList>
            <person name="Pan Q."/>
            <person name="Wen M."/>
            <person name="Jouanno E."/>
            <person name="Zahm M."/>
            <person name="Klopp C."/>
            <person name="Cabau C."/>
            <person name="Louis A."/>
            <person name="Berthelot C."/>
            <person name="Parey E."/>
            <person name="Roest Crollius H."/>
            <person name="Montfort J."/>
            <person name="Robinson-Rechavi M."/>
            <person name="Bouchez O."/>
            <person name="Lampietro C."/>
            <person name="Lopez Roques C."/>
            <person name="Donnadieu C."/>
            <person name="Postlethwait J."/>
            <person name="Bobe J."/>
            <person name="Verreycken H."/>
            <person name="Guiguen Y."/>
        </authorList>
    </citation>
    <scope>NUCLEOTIDE SEQUENCE [LARGE SCALE GENOMIC DNA]</scope>
    <source>
        <strain evidence="9">Up_M1</strain>
        <tissue evidence="9">Testis</tissue>
    </source>
</reference>